<accession>A0ABN8FWN9</accession>
<dbReference type="Proteomes" id="UP000838324">
    <property type="component" value="Unassembled WGS sequence"/>
</dbReference>
<dbReference type="PANTHER" id="PTHR46825:SF11">
    <property type="entry name" value="PENICILLIN-BINDING PROTEIN 4"/>
    <property type="match status" value="1"/>
</dbReference>
<feature type="transmembrane region" description="Helical" evidence="3">
    <location>
        <begin position="433"/>
        <end position="455"/>
    </location>
</feature>
<proteinExistence type="predicted"/>
<evidence type="ECO:0000259" key="4">
    <source>
        <dbReference type="Pfam" id="PF00144"/>
    </source>
</evidence>
<dbReference type="EMBL" id="CAKMMG010000001">
    <property type="protein sequence ID" value="CAH1193964.1"/>
    <property type="molecule type" value="Genomic_DNA"/>
</dbReference>
<dbReference type="PANTHER" id="PTHR46825">
    <property type="entry name" value="D-ALANYL-D-ALANINE-CARBOXYPEPTIDASE/ENDOPEPTIDASE AMPH"/>
    <property type="match status" value="1"/>
</dbReference>
<comment type="caution">
    <text evidence="5">The sequence shown here is derived from an EMBL/GenBank/DDBJ whole genome shotgun (WGS) entry which is preliminary data.</text>
</comment>
<dbReference type="SUPFAM" id="SSF56601">
    <property type="entry name" value="beta-lactamase/transpeptidase-like"/>
    <property type="match status" value="1"/>
</dbReference>
<protein>
    <submittedName>
        <fullName evidence="5">Protein flp</fullName>
    </submittedName>
</protein>
<dbReference type="InterPro" id="IPR001466">
    <property type="entry name" value="Beta-lactam-related"/>
</dbReference>
<dbReference type="Pfam" id="PF00144">
    <property type="entry name" value="Beta-lactamase"/>
    <property type="match status" value="1"/>
</dbReference>
<feature type="transmembrane region" description="Helical" evidence="3">
    <location>
        <begin position="467"/>
        <end position="490"/>
    </location>
</feature>
<name>A0ABN8FWN9_9BACL</name>
<evidence type="ECO:0000256" key="2">
    <source>
        <dbReference type="ARBA" id="ARBA00023136"/>
    </source>
</evidence>
<evidence type="ECO:0000313" key="5">
    <source>
        <dbReference type="EMBL" id="CAH1193964.1"/>
    </source>
</evidence>
<evidence type="ECO:0000313" key="6">
    <source>
        <dbReference type="Proteomes" id="UP000838324"/>
    </source>
</evidence>
<organism evidence="5 6">
    <name type="scientific">Paenibacillus auburnensis</name>
    <dbReference type="NCBI Taxonomy" id="2905649"/>
    <lineage>
        <taxon>Bacteria</taxon>
        <taxon>Bacillati</taxon>
        <taxon>Bacillota</taxon>
        <taxon>Bacilli</taxon>
        <taxon>Bacillales</taxon>
        <taxon>Paenibacillaceae</taxon>
        <taxon>Paenibacillus</taxon>
    </lineage>
</organism>
<keyword evidence="3" id="KW-0812">Transmembrane</keyword>
<keyword evidence="6" id="KW-1185">Reference proteome</keyword>
<reference evidence="5" key="1">
    <citation type="submission" date="2022-01" db="EMBL/GenBank/DDBJ databases">
        <authorList>
            <person name="Criscuolo A."/>
        </authorList>
    </citation>
    <scope>NUCLEOTIDE SEQUENCE</scope>
    <source>
        <strain evidence="5">CIP111892</strain>
    </source>
</reference>
<evidence type="ECO:0000256" key="3">
    <source>
        <dbReference type="SAM" id="Phobius"/>
    </source>
</evidence>
<dbReference type="RefSeq" id="WP_236331225.1">
    <property type="nucleotide sequence ID" value="NZ_CAKMMG010000001.1"/>
</dbReference>
<dbReference type="InterPro" id="IPR050491">
    <property type="entry name" value="AmpC-like"/>
</dbReference>
<feature type="transmembrane region" description="Helical" evidence="3">
    <location>
        <begin position="392"/>
        <end position="412"/>
    </location>
</feature>
<feature type="domain" description="Beta-lactamase-related" evidence="4">
    <location>
        <begin position="44"/>
        <end position="368"/>
    </location>
</feature>
<gene>
    <name evidence="5" type="primary">flp</name>
    <name evidence="5" type="ORF">PAECIP111892_01365</name>
</gene>
<dbReference type="InterPro" id="IPR012338">
    <property type="entry name" value="Beta-lactam/transpept-like"/>
</dbReference>
<evidence type="ECO:0000256" key="1">
    <source>
        <dbReference type="ARBA" id="ARBA00004370"/>
    </source>
</evidence>
<comment type="subcellular location">
    <subcellularLocation>
        <location evidence="1">Membrane</location>
    </subcellularLocation>
</comment>
<sequence length="499" mass="56262">MKKLLRRNKTVLISVVLLIVIIPTVVCWHQLGILFTAGKYGSADEMVETIMAKTATPGVALVTSKQGKTDYKVYGYSDVDRQQQVTSESLFELGSTTKAFTALAVILLEEEGKLAYSDYVSDYLPEFVPTYRGGKADISINQLMAHTSGIPSWTIKLIPEGTTADTLKQTIHKVSDIALDTYPGTEYQYATINYDILARIIEQVTGSSYQDYVTQNILIPLGMTDSYFSTGLETKPDQLSKGYRVFFGKSLEYDAPRYYGNMAAGYLVTNLKDLEHWLNAQLGIGNVPDKLKQAIEQSHEANLQTAGYEAEDLYYAYGWNNDPEKRLISHIGMNPNFSSQVIIDLEQHEAVFVLANLNSTAPSLIAQNIYDNMNGNPMKPFKYDDSSILTDWVFSFLVLLAAIIVILKALKLMRGDSPSLSLLNERSRRRKRIGAGIHLSIRLLLLVLILIWPYLIHYNYYMIRVWMSYSIFAWMGLATISCVLSMVLNLKRMTAFRKR</sequence>
<keyword evidence="2 3" id="KW-0472">Membrane</keyword>
<keyword evidence="3" id="KW-1133">Transmembrane helix</keyword>
<dbReference type="Gene3D" id="3.40.710.10">
    <property type="entry name" value="DD-peptidase/beta-lactamase superfamily"/>
    <property type="match status" value="1"/>
</dbReference>